<reference evidence="1 2" key="1">
    <citation type="submission" date="2018-03" db="EMBL/GenBank/DDBJ databases">
        <title>Genomic Encyclopedia of Type Strains, Phase III (KMG-III): the genomes of soil and plant-associated and newly described type strains.</title>
        <authorList>
            <person name="Whitman W."/>
        </authorList>
    </citation>
    <scope>NUCLEOTIDE SEQUENCE [LARGE SCALE GENOMIC DNA]</scope>
    <source>
        <strain evidence="1 2">CGMCC 4.7125</strain>
    </source>
</reference>
<comment type="caution">
    <text evidence="1">The sequence shown here is derived from an EMBL/GenBank/DDBJ whole genome shotgun (WGS) entry which is preliminary data.</text>
</comment>
<organism evidence="1 2">
    <name type="scientific">Prauserella shujinwangii</name>
    <dbReference type="NCBI Taxonomy" id="1453103"/>
    <lineage>
        <taxon>Bacteria</taxon>
        <taxon>Bacillati</taxon>
        <taxon>Actinomycetota</taxon>
        <taxon>Actinomycetes</taxon>
        <taxon>Pseudonocardiales</taxon>
        <taxon>Pseudonocardiaceae</taxon>
        <taxon>Prauserella</taxon>
    </lineage>
</organism>
<protein>
    <submittedName>
        <fullName evidence="1">Uncharacterized protein</fullName>
    </submittedName>
</protein>
<evidence type="ECO:0000313" key="1">
    <source>
        <dbReference type="EMBL" id="PRX43554.1"/>
    </source>
</evidence>
<proteinExistence type="predicted"/>
<dbReference type="AlphaFoldDB" id="A0A2T0LKZ0"/>
<dbReference type="Proteomes" id="UP000238362">
    <property type="component" value="Unassembled WGS sequence"/>
</dbReference>
<keyword evidence="2" id="KW-1185">Reference proteome</keyword>
<accession>A0A2T0LKZ0</accession>
<name>A0A2T0LKZ0_9PSEU</name>
<gene>
    <name evidence="1" type="ORF">B0I33_11411</name>
</gene>
<dbReference type="RefSeq" id="WP_146147574.1">
    <property type="nucleotide sequence ID" value="NZ_PVNH01000014.1"/>
</dbReference>
<dbReference type="EMBL" id="PVNH01000014">
    <property type="protein sequence ID" value="PRX43554.1"/>
    <property type="molecule type" value="Genomic_DNA"/>
</dbReference>
<evidence type="ECO:0000313" key="2">
    <source>
        <dbReference type="Proteomes" id="UP000238362"/>
    </source>
</evidence>
<sequence length="90" mass="9886">MKLDALFGNACTSLSPDAEMRTAVRRDTGMVWLGQQYDGAFARPHGVRVRDLGAPGFAALAVRPSTFALPIRKQAREQALVPPYSRERCP</sequence>